<dbReference type="Proteomes" id="UP000660262">
    <property type="component" value="Unassembled WGS sequence"/>
</dbReference>
<keyword evidence="1" id="KW-1133">Transmembrane helix</keyword>
<protein>
    <recommendedName>
        <fullName evidence="4">DUF1330 domain-containing protein</fullName>
    </recommendedName>
</protein>
<dbReference type="EMBL" id="BNJQ01000031">
    <property type="protein sequence ID" value="GHP10824.1"/>
    <property type="molecule type" value="Genomic_DNA"/>
</dbReference>
<feature type="transmembrane region" description="Helical" evidence="1">
    <location>
        <begin position="39"/>
        <end position="57"/>
    </location>
</feature>
<comment type="caution">
    <text evidence="2">The sequence shown here is derived from an EMBL/GenBank/DDBJ whole genome shotgun (WGS) entry which is preliminary data.</text>
</comment>
<keyword evidence="1" id="KW-0812">Transmembrane</keyword>
<dbReference type="AlphaFoldDB" id="A0A830HUF1"/>
<accession>A0A830HUF1</accession>
<evidence type="ECO:0000313" key="3">
    <source>
        <dbReference type="Proteomes" id="UP000660262"/>
    </source>
</evidence>
<dbReference type="OrthoDB" id="265717at2759"/>
<keyword evidence="1" id="KW-0472">Membrane</keyword>
<proteinExistence type="predicted"/>
<organism evidence="2 3">
    <name type="scientific">Pycnococcus provasolii</name>
    <dbReference type="NCBI Taxonomy" id="41880"/>
    <lineage>
        <taxon>Eukaryota</taxon>
        <taxon>Viridiplantae</taxon>
        <taxon>Chlorophyta</taxon>
        <taxon>Pseudoscourfieldiophyceae</taxon>
        <taxon>Pseudoscourfieldiales</taxon>
        <taxon>Pycnococcaceae</taxon>
        <taxon>Pycnococcus</taxon>
    </lineage>
</organism>
<name>A0A830HUF1_9CHLO</name>
<sequence>MTVVRGVSLSAISVIISHAACMTAVCMLWDGNNWGKNSLIGVIVVAITMMLLLLSALRTCPATQTTDPSLLQVAHLLNIPKNQPFTITNLLKFKKGGKDEYLKYARWAEGLMKDYGIGRSTDIHDIKFTLIGEPLKEFDEMFMVSYPSIEAAKKYGAVTEADPAMVEHRRAGLEYCKLLVSYPTRASF</sequence>
<feature type="transmembrane region" description="Helical" evidence="1">
    <location>
        <begin position="6"/>
        <end position="27"/>
    </location>
</feature>
<gene>
    <name evidence="2" type="ORF">PPROV_000955500</name>
</gene>
<reference evidence="2" key="1">
    <citation type="submission" date="2020-10" db="EMBL/GenBank/DDBJ databases">
        <title>Unveiling of a novel bifunctional photoreceptor, Dualchrome1, isolated from a cosmopolitan green alga.</title>
        <authorList>
            <person name="Suzuki S."/>
            <person name="Kawachi M."/>
        </authorList>
    </citation>
    <scope>NUCLEOTIDE SEQUENCE</scope>
    <source>
        <strain evidence="2">NIES 2893</strain>
    </source>
</reference>
<evidence type="ECO:0008006" key="4">
    <source>
        <dbReference type="Google" id="ProtNLM"/>
    </source>
</evidence>
<evidence type="ECO:0000256" key="1">
    <source>
        <dbReference type="SAM" id="Phobius"/>
    </source>
</evidence>
<dbReference type="Gene3D" id="3.30.70.100">
    <property type="match status" value="1"/>
</dbReference>
<evidence type="ECO:0000313" key="2">
    <source>
        <dbReference type="EMBL" id="GHP10824.1"/>
    </source>
</evidence>
<keyword evidence="3" id="KW-1185">Reference proteome</keyword>